<feature type="signal peptide" evidence="1">
    <location>
        <begin position="1"/>
        <end position="19"/>
    </location>
</feature>
<dbReference type="Proteomes" id="UP000315971">
    <property type="component" value="Unassembled WGS sequence"/>
</dbReference>
<protein>
    <submittedName>
        <fullName evidence="2">Porin</fullName>
    </submittedName>
</protein>
<gene>
    <name evidence="2" type="ORF">SAMN06265350_101153</name>
</gene>
<feature type="chain" id="PRO_5021755119" evidence="1">
    <location>
        <begin position="20"/>
        <end position="666"/>
    </location>
</feature>
<dbReference type="InterPro" id="IPR025631">
    <property type="entry name" value="Porin_10"/>
</dbReference>
<keyword evidence="3" id="KW-1185">Reference proteome</keyword>
<evidence type="ECO:0000313" key="3">
    <source>
        <dbReference type="Proteomes" id="UP000315971"/>
    </source>
</evidence>
<dbReference type="EMBL" id="FXSZ01000001">
    <property type="protein sequence ID" value="SMO34107.1"/>
    <property type="molecule type" value="Genomic_DNA"/>
</dbReference>
<accession>A0A521AH06</accession>
<keyword evidence="1" id="KW-0732">Signal</keyword>
<name>A0A521AH06_9SPHI</name>
<evidence type="ECO:0000256" key="1">
    <source>
        <dbReference type="SAM" id="SignalP"/>
    </source>
</evidence>
<proteinExistence type="predicted"/>
<reference evidence="2 3" key="1">
    <citation type="submission" date="2017-05" db="EMBL/GenBank/DDBJ databases">
        <authorList>
            <person name="Varghese N."/>
            <person name="Submissions S."/>
        </authorList>
    </citation>
    <scope>NUCLEOTIDE SEQUENCE [LARGE SCALE GENOMIC DNA]</scope>
    <source>
        <strain evidence="2 3">DSM 21342</strain>
    </source>
</reference>
<organism evidence="2 3">
    <name type="scientific">Solitalea koreensis</name>
    <dbReference type="NCBI Taxonomy" id="543615"/>
    <lineage>
        <taxon>Bacteria</taxon>
        <taxon>Pseudomonadati</taxon>
        <taxon>Bacteroidota</taxon>
        <taxon>Sphingobacteriia</taxon>
        <taxon>Sphingobacteriales</taxon>
        <taxon>Sphingobacteriaceae</taxon>
        <taxon>Solitalea</taxon>
    </lineage>
</organism>
<sequence>MRKYLLVLLLSFSCAFSWAQVQPVLTDTTKHVPPANAGGIQDFYNRKDSVKKFYAKDIRFANASQFEQDTIAFTRLDTVINRFQNYSPFYHNNNYYMNNGNLGLPSHNLFPQFTVNSVEFRNGQNAYSLYEIKPEHVQYYRVYAPYTELYWVSAFGKESMFYFIHTQNIKPNFNVGIKYFTLGSEGYYPKQRPKDSYLTGWSWYQSKSLKYNLVSNISTFGFKAQENGGLTNDSIFTVPTVVSHQFEGVYLNNAKNTWKNFSWFLKQTYIIGKRDTNARYQNKLFKSPYSRVSHEFLYDQKSYTYDQAYASGDPLRPTQYYQYNYYDTLKTNDNISQKLLRNDLDLALYGRGGLNKFNVNAGVRFDYLTYKQSIVFHDTSSVVPTDRSFNNFILKGKIGIALSNTIGLVANGEYNLAGYNFSDYLLNAVVTVDLGQNAGKVLLKALSQNAEPGYLFTKYASNHHFWDNSFSKINTNQLGVYYSNERTKTALSGEYFLTTNYTYLRKDPIGIIPIQAPNSVHLFRVQLDQEVLFGKFGWLSHYVFQKNNSSFISTPAFYTYQSIFYQNKVFKALGFQVGLDARYYTTYKAYSYAPELGQYYVNSSTIQVGNYPILDAFLTANLRRARFLVKYDYLNQGLGRKGYYTVDKYAMPDQNLKFGVSWRFYD</sequence>
<dbReference type="Pfam" id="PF14121">
    <property type="entry name" value="Porin_10"/>
    <property type="match status" value="1"/>
</dbReference>
<dbReference type="AlphaFoldDB" id="A0A521AH06"/>
<dbReference type="RefSeq" id="WP_185955141.1">
    <property type="nucleotide sequence ID" value="NZ_FXSZ01000001.1"/>
</dbReference>
<evidence type="ECO:0000313" key="2">
    <source>
        <dbReference type="EMBL" id="SMO34107.1"/>
    </source>
</evidence>